<dbReference type="CDD" id="cd00438">
    <property type="entry name" value="cupin_RmlC"/>
    <property type="match status" value="1"/>
</dbReference>
<evidence type="ECO:0000313" key="9">
    <source>
        <dbReference type="Proteomes" id="UP000000442"/>
    </source>
</evidence>
<feature type="site" description="Participates in a stacking interaction with the thymidine ring of dTDP-4-oxo-6-deoxyglucose" evidence="6">
    <location>
        <position position="136"/>
    </location>
</feature>
<dbReference type="NCBIfam" id="TIGR01221">
    <property type="entry name" value="rmlC"/>
    <property type="match status" value="1"/>
</dbReference>
<dbReference type="InterPro" id="IPR011051">
    <property type="entry name" value="RmlC_Cupin_sf"/>
</dbReference>
<sequence length="182" mass="20814">MKYTQLSIPEVVLITPQVFGDHRGFFMETFRDDEFKENVAHATFVQDNHSKSTQNILRGLHYQIKHPQGKLVRVISGEVFDVAVDIRKSSPFFGRWSGATLSAENKNMLWIPPGFAHGFYVLSNEAEFTYKCTDYYAPEHERSIRWDDPSIAIDWPIIHGTVPILSQKDKEGSTFGDAEVFS</sequence>
<dbReference type="EC" id="5.1.3.13" evidence="3 7"/>
<dbReference type="GO" id="GO:0019305">
    <property type="term" value="P:dTDP-rhamnose biosynthetic process"/>
    <property type="evidence" value="ECO:0007669"/>
    <property type="project" value="UniProtKB-UniRule"/>
</dbReference>
<dbReference type="Proteomes" id="UP000000442">
    <property type="component" value="Chromosome"/>
</dbReference>
<dbReference type="PANTHER" id="PTHR21047:SF2">
    <property type="entry name" value="THYMIDINE DIPHOSPHO-4-KETO-RHAMNOSE 3,5-EPIMERASE"/>
    <property type="match status" value="1"/>
</dbReference>
<dbReference type="RefSeq" id="WP_015904383.1">
    <property type="nucleotide sequence ID" value="NC_012108.1"/>
</dbReference>
<evidence type="ECO:0000256" key="7">
    <source>
        <dbReference type="RuleBase" id="RU364069"/>
    </source>
</evidence>
<protein>
    <recommendedName>
        <fullName evidence="4 7">dTDP-4-dehydrorhamnose 3,5-epimerase</fullName>
        <ecNumber evidence="3 7">5.1.3.13</ecNumber>
    </recommendedName>
    <alternativeName>
        <fullName evidence="7">Thymidine diphospho-4-keto-rhamnose 3,5-epimerase</fullName>
    </alternativeName>
</protein>
<keyword evidence="9" id="KW-1185">Reference proteome</keyword>
<dbReference type="InterPro" id="IPR000888">
    <property type="entry name" value="RmlC-like"/>
</dbReference>
<dbReference type="GO" id="GO:0000271">
    <property type="term" value="P:polysaccharide biosynthetic process"/>
    <property type="evidence" value="ECO:0007669"/>
    <property type="project" value="TreeGrafter"/>
</dbReference>
<dbReference type="InterPro" id="IPR014710">
    <property type="entry name" value="RmlC-like_jellyroll"/>
</dbReference>
<comment type="subunit">
    <text evidence="7">Homodimer.</text>
</comment>
<organism evidence="8 9">
    <name type="scientific">Desulforapulum autotrophicum (strain ATCC 43914 / DSM 3382 / VKM B-1955 / HRM2)</name>
    <name type="common">Desulfobacterium autotrophicum</name>
    <dbReference type="NCBI Taxonomy" id="177437"/>
    <lineage>
        <taxon>Bacteria</taxon>
        <taxon>Pseudomonadati</taxon>
        <taxon>Thermodesulfobacteriota</taxon>
        <taxon>Desulfobacteria</taxon>
        <taxon>Desulfobacterales</taxon>
        <taxon>Desulfobacteraceae</taxon>
        <taxon>Desulforapulum</taxon>
    </lineage>
</organism>
<proteinExistence type="inferred from homology"/>
<evidence type="ECO:0000256" key="1">
    <source>
        <dbReference type="ARBA" id="ARBA00001298"/>
    </source>
</evidence>
<dbReference type="GO" id="GO:0005829">
    <property type="term" value="C:cytosol"/>
    <property type="evidence" value="ECO:0007669"/>
    <property type="project" value="TreeGrafter"/>
</dbReference>
<dbReference type="Pfam" id="PF00908">
    <property type="entry name" value="dTDP_sugar_isom"/>
    <property type="match status" value="1"/>
</dbReference>
<dbReference type="HOGENOM" id="CLU_090940_1_1_7"/>
<dbReference type="AlphaFoldDB" id="C0QGW9"/>
<dbReference type="STRING" id="177437.HRM2_25240"/>
<dbReference type="EMBL" id="CP001087">
    <property type="protein sequence ID" value="ACN15618.1"/>
    <property type="molecule type" value="Genomic_DNA"/>
</dbReference>
<evidence type="ECO:0000256" key="3">
    <source>
        <dbReference type="ARBA" id="ARBA00012098"/>
    </source>
</evidence>
<dbReference type="GO" id="GO:0008830">
    <property type="term" value="F:dTDP-4-dehydrorhamnose 3,5-epimerase activity"/>
    <property type="evidence" value="ECO:0007669"/>
    <property type="project" value="UniProtKB-UniRule"/>
</dbReference>
<evidence type="ECO:0000256" key="4">
    <source>
        <dbReference type="ARBA" id="ARBA00019595"/>
    </source>
</evidence>
<comment type="pathway">
    <text evidence="7">Carbohydrate biosynthesis; dTDP-L-rhamnose biosynthesis.</text>
</comment>
<dbReference type="KEGG" id="dat:HRM2_25240"/>
<name>C0QGW9_DESAH</name>
<comment type="function">
    <text evidence="2 7">Catalyzes the epimerization of the C3' and C5'positions of dTDP-6-deoxy-D-xylo-4-hexulose, forming dTDP-6-deoxy-L-lyxo-4-hexulose.</text>
</comment>
<comment type="similarity">
    <text evidence="7">Belongs to the dTDP-4-dehydrorhamnose 3,5-epimerase family.</text>
</comment>
<feature type="active site" description="Proton donor" evidence="5">
    <location>
        <position position="130"/>
    </location>
</feature>
<accession>C0QGW9</accession>
<dbReference type="OrthoDB" id="9800680at2"/>
<dbReference type="UniPathway" id="UPA00124"/>
<gene>
    <name evidence="8" type="primary">rfbC1</name>
    <name evidence="8" type="ordered locus">HRM2_25240</name>
</gene>
<dbReference type="eggNOG" id="COG1898">
    <property type="taxonomic scope" value="Bacteria"/>
</dbReference>
<evidence type="ECO:0000256" key="5">
    <source>
        <dbReference type="PIRSR" id="PIRSR600888-1"/>
    </source>
</evidence>
<dbReference type="Gene3D" id="2.60.120.10">
    <property type="entry name" value="Jelly Rolls"/>
    <property type="match status" value="1"/>
</dbReference>
<dbReference type="SUPFAM" id="SSF51182">
    <property type="entry name" value="RmlC-like cupins"/>
    <property type="match status" value="1"/>
</dbReference>
<reference evidence="8 9" key="1">
    <citation type="journal article" date="2009" name="Environ. Microbiol.">
        <title>Genome sequence of Desulfobacterium autotrophicum HRM2, a marine sulfate reducer oxidizing organic carbon completely to carbon dioxide.</title>
        <authorList>
            <person name="Strittmatter A.W."/>
            <person name="Liesegang H."/>
            <person name="Rabus R."/>
            <person name="Decker I."/>
            <person name="Amann J."/>
            <person name="Andres S."/>
            <person name="Henne A."/>
            <person name="Fricke W.F."/>
            <person name="Martinez-Arias R."/>
            <person name="Bartels D."/>
            <person name="Goesmann A."/>
            <person name="Krause L."/>
            <person name="Puehler A."/>
            <person name="Klenk H.P."/>
            <person name="Richter M."/>
            <person name="Schuler M."/>
            <person name="Gloeckner F.O."/>
            <person name="Meyerdierks A."/>
            <person name="Gottschalk G."/>
            <person name="Amann R."/>
        </authorList>
    </citation>
    <scope>NUCLEOTIDE SEQUENCE [LARGE SCALE GENOMIC DNA]</scope>
    <source>
        <strain evidence="9">ATCC 43914 / DSM 3382 / HRM2</strain>
    </source>
</reference>
<evidence type="ECO:0000256" key="6">
    <source>
        <dbReference type="PIRSR" id="PIRSR600888-3"/>
    </source>
</evidence>
<keyword evidence="7 8" id="KW-0413">Isomerase</keyword>
<dbReference type="PANTHER" id="PTHR21047">
    <property type="entry name" value="DTDP-6-DEOXY-D-GLUCOSE-3,5 EPIMERASE"/>
    <property type="match status" value="1"/>
</dbReference>
<feature type="active site" description="Proton acceptor" evidence="5">
    <location>
        <position position="61"/>
    </location>
</feature>
<evidence type="ECO:0000256" key="2">
    <source>
        <dbReference type="ARBA" id="ARBA00001997"/>
    </source>
</evidence>
<comment type="catalytic activity">
    <reaction evidence="1 7">
        <text>dTDP-4-dehydro-6-deoxy-alpha-D-glucose = dTDP-4-dehydro-beta-L-rhamnose</text>
        <dbReference type="Rhea" id="RHEA:16969"/>
        <dbReference type="ChEBI" id="CHEBI:57649"/>
        <dbReference type="ChEBI" id="CHEBI:62830"/>
        <dbReference type="EC" id="5.1.3.13"/>
    </reaction>
</comment>
<evidence type="ECO:0000313" key="8">
    <source>
        <dbReference type="EMBL" id="ACN15618.1"/>
    </source>
</evidence>